<comment type="caution">
    <text evidence="16">The sequence shown here is derived from an EMBL/GenBank/DDBJ whole genome shotgun (WGS) entry which is preliminary data.</text>
</comment>
<reference evidence="16 17" key="1">
    <citation type="submission" date="2022-02" db="EMBL/GenBank/DDBJ databases">
        <title>Genome analysis of Beneficial Microorganisms for Coral consortium from Pocillopora damicornis.</title>
        <authorList>
            <person name="Rosado P.M."/>
            <person name="Cardoso P.M."/>
            <person name="Rosado J.G."/>
            <person name="Schultz J."/>
            <person name="Rocha U."/>
            <person name="Costa T.K."/>
            <person name="Peixoto R.S."/>
        </authorList>
    </citation>
    <scope>NUCLEOTIDE SEQUENCE [LARGE SCALE GENOMIC DNA]</scope>
    <source>
        <strain evidence="16 17">BMC5</strain>
    </source>
</reference>
<evidence type="ECO:0000256" key="5">
    <source>
        <dbReference type="ARBA" id="ARBA00011437"/>
    </source>
</evidence>
<evidence type="ECO:0000313" key="16">
    <source>
        <dbReference type="EMBL" id="MDI4671634.1"/>
    </source>
</evidence>
<dbReference type="PRINTS" id="PR01440">
    <property type="entry name" value="CELLSNTHASEB"/>
</dbReference>
<dbReference type="PANTHER" id="PTHR39083:SF1">
    <property type="entry name" value="CYCLIC DI-GMP-BINDING PROTEIN"/>
    <property type="match status" value="1"/>
</dbReference>
<evidence type="ECO:0000256" key="10">
    <source>
        <dbReference type="ARBA" id="ARBA00022692"/>
    </source>
</evidence>
<name>A0ABT6U624_9GAMM</name>
<dbReference type="InterPro" id="IPR003920">
    <property type="entry name" value="Cell_synth_B"/>
</dbReference>
<keyword evidence="8 15" id="KW-0997">Cell inner membrane</keyword>
<sequence>GEFGAIDGSSTIDVSDFHHYIAMPNLRAFANGGFPFTKYADLHQSTLVMEANSSVNAISLLLNFAGHLGAITGYPAHRLDIQFPSNQLALNDKDIIIIGKPDSFLNSLAKDSAL</sequence>
<comment type="similarity">
    <text evidence="4 15">Belongs to the AcsB/BcsB family.</text>
</comment>
<gene>
    <name evidence="16" type="ORF">MKZ47_21545</name>
</gene>
<dbReference type="EMBL" id="JAKUMG010000079">
    <property type="protein sequence ID" value="MDI4671634.1"/>
    <property type="molecule type" value="Genomic_DNA"/>
</dbReference>
<dbReference type="PANTHER" id="PTHR39083">
    <property type="entry name" value="CYCLIC DI-GMP-BINDING PROTEIN"/>
    <property type="match status" value="1"/>
</dbReference>
<accession>A0ABT6U624</accession>
<keyword evidence="12" id="KW-1133">Transmembrane helix</keyword>
<keyword evidence="9 15" id="KW-0973">c-di-GMP</keyword>
<evidence type="ECO:0000256" key="12">
    <source>
        <dbReference type="ARBA" id="ARBA00022989"/>
    </source>
</evidence>
<evidence type="ECO:0000256" key="2">
    <source>
        <dbReference type="ARBA" id="ARBA00004377"/>
    </source>
</evidence>
<evidence type="ECO:0000256" key="11">
    <source>
        <dbReference type="ARBA" id="ARBA00022916"/>
    </source>
</evidence>
<organism evidence="16 17">
    <name type="scientific">Pseudoalteromonas shioyasakiensis</name>
    <dbReference type="NCBI Taxonomy" id="1190813"/>
    <lineage>
        <taxon>Bacteria</taxon>
        <taxon>Pseudomonadati</taxon>
        <taxon>Pseudomonadota</taxon>
        <taxon>Gammaproteobacteria</taxon>
        <taxon>Alteromonadales</taxon>
        <taxon>Pseudoalteromonadaceae</taxon>
        <taxon>Pseudoalteromonas</taxon>
    </lineage>
</organism>
<feature type="non-terminal residue" evidence="16">
    <location>
        <position position="1"/>
    </location>
</feature>
<evidence type="ECO:0000256" key="1">
    <source>
        <dbReference type="ARBA" id="ARBA00002057"/>
    </source>
</evidence>
<dbReference type="RefSeq" id="WP_282659057.1">
    <property type="nucleotide sequence ID" value="NZ_JAKUMG010000079.1"/>
</dbReference>
<keyword evidence="17" id="KW-1185">Reference proteome</keyword>
<keyword evidence="13" id="KW-0472">Membrane</keyword>
<dbReference type="InterPro" id="IPR018513">
    <property type="entry name" value="Cell_synthase_bac"/>
</dbReference>
<evidence type="ECO:0000256" key="13">
    <source>
        <dbReference type="ARBA" id="ARBA00023136"/>
    </source>
</evidence>
<comment type="function">
    <text evidence="1 15">Binds the cellulose synthase activator, bis-(3'-5') cyclic diguanylic acid (c-di-GMP).</text>
</comment>
<evidence type="ECO:0000256" key="7">
    <source>
        <dbReference type="ARBA" id="ARBA00022475"/>
    </source>
</evidence>
<comment type="subunit">
    <text evidence="5 15">Tightly associated with the cellulose synthase catalytic subunit.</text>
</comment>
<evidence type="ECO:0000256" key="9">
    <source>
        <dbReference type="ARBA" id="ARBA00022636"/>
    </source>
</evidence>
<protein>
    <recommendedName>
        <fullName evidence="6 15">Cyclic di-GMP-binding protein</fullName>
    </recommendedName>
    <alternativeName>
        <fullName evidence="14 15">Cellulose synthase regulatory subunit</fullName>
    </alternativeName>
</protein>
<evidence type="ECO:0000256" key="8">
    <source>
        <dbReference type="ARBA" id="ARBA00022519"/>
    </source>
</evidence>
<keyword evidence="7 15" id="KW-1003">Cell membrane</keyword>
<comment type="subcellular location">
    <subcellularLocation>
        <location evidence="2">Cell inner membrane</location>
        <topology evidence="2">Single-pass membrane protein</topology>
    </subcellularLocation>
</comment>
<evidence type="ECO:0000256" key="14">
    <source>
        <dbReference type="ARBA" id="ARBA00033444"/>
    </source>
</evidence>
<evidence type="ECO:0000256" key="15">
    <source>
        <dbReference type="RuleBase" id="RU365021"/>
    </source>
</evidence>
<evidence type="ECO:0000313" key="17">
    <source>
        <dbReference type="Proteomes" id="UP001156974"/>
    </source>
</evidence>
<evidence type="ECO:0000256" key="3">
    <source>
        <dbReference type="ARBA" id="ARBA00005186"/>
    </source>
</evidence>
<evidence type="ECO:0000256" key="4">
    <source>
        <dbReference type="ARBA" id="ARBA00010714"/>
    </source>
</evidence>
<keyword evidence="10" id="KW-0812">Transmembrane</keyword>
<evidence type="ECO:0000256" key="6">
    <source>
        <dbReference type="ARBA" id="ARBA00021844"/>
    </source>
</evidence>
<keyword evidence="11 15" id="KW-0135">Cellulose biosynthesis</keyword>
<feature type="non-terminal residue" evidence="16">
    <location>
        <position position="114"/>
    </location>
</feature>
<dbReference type="Pfam" id="PF03170">
    <property type="entry name" value="BcsB"/>
    <property type="match status" value="1"/>
</dbReference>
<comment type="pathway">
    <text evidence="3 15">Glycan metabolism; bacterial cellulose biosynthesis.</text>
</comment>
<proteinExistence type="inferred from homology"/>
<dbReference type="Proteomes" id="UP001156974">
    <property type="component" value="Unassembled WGS sequence"/>
</dbReference>